<dbReference type="Proteomes" id="UP000030121">
    <property type="component" value="Unassembled WGS sequence"/>
</dbReference>
<name>A0A0A2MG38_9FLAO</name>
<evidence type="ECO:0000313" key="1">
    <source>
        <dbReference type="EMBL" id="KGO90433.1"/>
    </source>
</evidence>
<dbReference type="AlphaFoldDB" id="A0A0A2MG38"/>
<dbReference type="RefSeq" id="WP_026980073.1">
    <property type="nucleotide sequence ID" value="NZ_AUCZ01000007.1"/>
</dbReference>
<protein>
    <submittedName>
        <fullName evidence="1">Uncharacterized protein</fullName>
    </submittedName>
</protein>
<proteinExistence type="predicted"/>
<gene>
    <name evidence="1" type="ORF">Q764_02450</name>
</gene>
<sequence length="114" mass="13622">MEKIHSNYNLMFTDINIKSNVDKGVVLINSSDEKYIDLMYFLIQLQHKENVYDYIIPEINEVLQNEKKSNYVCSETVCATIFEEVTKLEWENRVTSIPTKDFKSILMEYAEFYW</sequence>
<evidence type="ECO:0000313" key="2">
    <source>
        <dbReference type="Proteomes" id="UP000030121"/>
    </source>
</evidence>
<organism evidence="1 2">
    <name type="scientific">Flavobacterium suncheonense GH29-5 = DSM 17707</name>
    <dbReference type="NCBI Taxonomy" id="1121899"/>
    <lineage>
        <taxon>Bacteria</taxon>
        <taxon>Pseudomonadati</taxon>
        <taxon>Bacteroidota</taxon>
        <taxon>Flavobacteriia</taxon>
        <taxon>Flavobacteriales</taxon>
        <taxon>Flavobacteriaceae</taxon>
        <taxon>Flavobacterium</taxon>
    </lineage>
</organism>
<accession>A0A0A2MG38</accession>
<comment type="caution">
    <text evidence="1">The sequence shown here is derived from an EMBL/GenBank/DDBJ whole genome shotgun (WGS) entry which is preliminary data.</text>
</comment>
<reference evidence="1 2" key="1">
    <citation type="submission" date="2013-09" db="EMBL/GenBank/DDBJ databases">
        <authorList>
            <person name="Zeng Z."/>
            <person name="Chen C."/>
        </authorList>
    </citation>
    <scope>NUCLEOTIDE SEQUENCE [LARGE SCALE GENOMIC DNA]</scope>
    <source>
        <strain evidence="1 2">GH29-5</strain>
    </source>
</reference>
<dbReference type="EMBL" id="JRLW01000002">
    <property type="protein sequence ID" value="KGO90433.1"/>
    <property type="molecule type" value="Genomic_DNA"/>
</dbReference>
<keyword evidence="2" id="KW-1185">Reference proteome</keyword>